<evidence type="ECO:0000256" key="1">
    <source>
        <dbReference type="SAM" id="SignalP"/>
    </source>
</evidence>
<evidence type="ECO:0000313" key="3">
    <source>
        <dbReference type="Proteomes" id="UP000244073"/>
    </source>
</evidence>
<feature type="chain" id="PRO_5015419142" description="Secreted protein" evidence="1">
    <location>
        <begin position="20"/>
        <end position="162"/>
    </location>
</feature>
<dbReference type="AlphaFoldDB" id="A0A2T5M8F7"/>
<dbReference type="Proteomes" id="UP000244073">
    <property type="component" value="Unassembled WGS sequence"/>
</dbReference>
<sequence>MTLSVLLSTTLAQLSIVQAIRSDTPRLPHQCRQTCRLVDLRTFLRAHFSWLLRIGLDLTFPPSFLVPRVLGATNLVMHRLLSITTITALRFKPLRNGARFQPHVPLPLSLIPRRGDAGHPFQAPVVGSTLTDNSVPLIVIPPTGGYRSISIAPTPTAVVAFA</sequence>
<proteinExistence type="predicted"/>
<dbReference type="GeneID" id="63816482"/>
<comment type="caution">
    <text evidence="2">The sequence shown here is derived from an EMBL/GenBank/DDBJ whole genome shotgun (WGS) entry which is preliminary data.</text>
</comment>
<evidence type="ECO:0008006" key="4">
    <source>
        <dbReference type="Google" id="ProtNLM"/>
    </source>
</evidence>
<keyword evidence="1" id="KW-0732">Signal</keyword>
<protein>
    <recommendedName>
        <fullName evidence="4">Secreted protein</fullName>
    </recommendedName>
</protein>
<dbReference type="VEuPathDB" id="FungiDB:P175DRAFT_0528316"/>
<evidence type="ECO:0000313" key="2">
    <source>
        <dbReference type="EMBL" id="PTU24805.1"/>
    </source>
</evidence>
<organism evidence="2 3">
    <name type="scientific">Aspergillus ochraceoroseus IBT 24754</name>
    <dbReference type="NCBI Taxonomy" id="1392256"/>
    <lineage>
        <taxon>Eukaryota</taxon>
        <taxon>Fungi</taxon>
        <taxon>Dikarya</taxon>
        <taxon>Ascomycota</taxon>
        <taxon>Pezizomycotina</taxon>
        <taxon>Eurotiomycetes</taxon>
        <taxon>Eurotiomycetidae</taxon>
        <taxon>Eurotiales</taxon>
        <taxon>Aspergillaceae</taxon>
        <taxon>Aspergillus</taxon>
        <taxon>Aspergillus subgen. Nidulantes</taxon>
    </lineage>
</organism>
<dbReference type="RefSeq" id="XP_040756197.1">
    <property type="nucleotide sequence ID" value="XM_040899600.1"/>
</dbReference>
<name>A0A2T5M8F7_9EURO</name>
<accession>A0A2T5M8F7</accession>
<feature type="signal peptide" evidence="1">
    <location>
        <begin position="1"/>
        <end position="19"/>
    </location>
</feature>
<dbReference type="EMBL" id="MSFN02000001">
    <property type="protein sequence ID" value="PTU24805.1"/>
    <property type="molecule type" value="Genomic_DNA"/>
</dbReference>
<reference evidence="2 3" key="1">
    <citation type="journal article" date="2018" name="Proc. Natl. Acad. Sci. U.S.A.">
        <title>Linking secondary metabolites to gene clusters through genome sequencing of six diverse Aspergillus species.</title>
        <authorList>
            <person name="Kaerboelling I."/>
            <person name="Vesth T.C."/>
            <person name="Frisvad J.C."/>
            <person name="Nybo J.L."/>
            <person name="Theobald S."/>
            <person name="Kuo A."/>
            <person name="Bowyer P."/>
            <person name="Matsuda Y."/>
            <person name="Mondo S."/>
            <person name="Lyhne E.K."/>
            <person name="Kogle M.E."/>
            <person name="Clum A."/>
            <person name="Lipzen A."/>
            <person name="Salamov A."/>
            <person name="Ngan C.Y."/>
            <person name="Daum C."/>
            <person name="Chiniquy J."/>
            <person name="Barry K."/>
            <person name="LaButti K."/>
            <person name="Haridas S."/>
            <person name="Simmons B.A."/>
            <person name="Magnuson J.K."/>
            <person name="Mortensen U.H."/>
            <person name="Larsen T.O."/>
            <person name="Grigoriev I.V."/>
            <person name="Baker S.E."/>
            <person name="Andersen M.R."/>
        </authorList>
    </citation>
    <scope>NUCLEOTIDE SEQUENCE [LARGE SCALE GENOMIC DNA]</scope>
    <source>
        <strain evidence="2 3">IBT 24754</strain>
    </source>
</reference>
<gene>
    <name evidence="2" type="ORF">P175DRAFT_0528316</name>
</gene>